<dbReference type="Pfam" id="PF00856">
    <property type="entry name" value="SET"/>
    <property type="match status" value="1"/>
</dbReference>
<dbReference type="VEuPathDB" id="FungiDB:PHYBLDRAFT_136385"/>
<keyword evidence="5" id="KW-0808">Transferase</keyword>
<keyword evidence="12" id="KW-1185">Reference proteome</keyword>
<dbReference type="GO" id="GO:0005634">
    <property type="term" value="C:nucleus"/>
    <property type="evidence" value="ECO:0007669"/>
    <property type="project" value="UniProtKB-SubCell"/>
</dbReference>
<name>A0A162N439_PHYB8</name>
<evidence type="ECO:0000259" key="9">
    <source>
        <dbReference type="PROSITE" id="PS50868"/>
    </source>
</evidence>
<dbReference type="PROSITE" id="PS50280">
    <property type="entry name" value="SET"/>
    <property type="match status" value="1"/>
</dbReference>
<dbReference type="AlphaFoldDB" id="A0A162N439"/>
<dbReference type="InterPro" id="IPR046341">
    <property type="entry name" value="SET_dom_sf"/>
</dbReference>
<dbReference type="Pfam" id="PF17907">
    <property type="entry name" value="AWS"/>
    <property type="match status" value="1"/>
</dbReference>
<protein>
    <submittedName>
        <fullName evidence="11">Uncharacterized protein</fullName>
    </submittedName>
</protein>
<sequence length="268" mass="30876">MPIHHGALLIDSYADFQLPPDIMEEYSLGLIGKFGARPTSVKKPIFTRLRSNIFVERKPNRTEHQAPCQCVPPPDGSQGCGEDCLNRMLYYECDPKSCPCKSQCSNQRFHRREYAKELQIYLTRERGWGLRTLVDINQGDLLTEYRGEIISHKTCEERMRTMYIDQKNFYFLDYQKGEVVDACSKGSEARFINHSCDPNCHIEKWTLKGELAVGVFASRHIPANSELFYDYNFSVFGNAESQQICHCGSEKCRGFIGKKPKHRSNRLV</sequence>
<dbReference type="GO" id="GO:0005694">
    <property type="term" value="C:chromosome"/>
    <property type="evidence" value="ECO:0007669"/>
    <property type="project" value="UniProtKB-SubCell"/>
</dbReference>
<dbReference type="InterPro" id="IPR001214">
    <property type="entry name" value="SET_dom"/>
</dbReference>
<dbReference type="SMART" id="SM00508">
    <property type="entry name" value="PostSET"/>
    <property type="match status" value="1"/>
</dbReference>
<dbReference type="PROSITE" id="PS50868">
    <property type="entry name" value="POST_SET"/>
    <property type="match status" value="1"/>
</dbReference>
<dbReference type="SUPFAM" id="SSF82199">
    <property type="entry name" value="SET domain"/>
    <property type="match status" value="1"/>
</dbReference>
<evidence type="ECO:0000256" key="4">
    <source>
        <dbReference type="ARBA" id="ARBA00022603"/>
    </source>
</evidence>
<dbReference type="EMBL" id="KV440995">
    <property type="protein sequence ID" value="OAD68328.1"/>
    <property type="molecule type" value="Genomic_DNA"/>
</dbReference>
<evidence type="ECO:0000256" key="7">
    <source>
        <dbReference type="ARBA" id="ARBA00023242"/>
    </source>
</evidence>
<dbReference type="STRING" id="763407.A0A162N439"/>
<evidence type="ECO:0000256" key="5">
    <source>
        <dbReference type="ARBA" id="ARBA00022679"/>
    </source>
</evidence>
<dbReference type="OrthoDB" id="422362at2759"/>
<proteinExistence type="predicted"/>
<keyword evidence="4" id="KW-0489">Methyltransferase</keyword>
<dbReference type="PANTHER" id="PTHR22884">
    <property type="entry name" value="SET DOMAIN PROTEINS"/>
    <property type="match status" value="1"/>
</dbReference>
<feature type="domain" description="Post-SET" evidence="9">
    <location>
        <begin position="241"/>
        <end position="257"/>
    </location>
</feature>
<dbReference type="GO" id="GO:0032259">
    <property type="term" value="P:methylation"/>
    <property type="evidence" value="ECO:0007669"/>
    <property type="project" value="UniProtKB-KW"/>
</dbReference>
<keyword evidence="7" id="KW-0539">Nucleus</keyword>
<dbReference type="InterPro" id="IPR003616">
    <property type="entry name" value="Post-SET_dom"/>
</dbReference>
<dbReference type="Gene3D" id="2.170.270.10">
    <property type="entry name" value="SET domain"/>
    <property type="match status" value="1"/>
</dbReference>
<dbReference type="GeneID" id="28990687"/>
<evidence type="ECO:0000256" key="6">
    <source>
        <dbReference type="ARBA" id="ARBA00022691"/>
    </source>
</evidence>
<evidence type="ECO:0000313" key="12">
    <source>
        <dbReference type="Proteomes" id="UP000077315"/>
    </source>
</evidence>
<accession>A0A162N439</accession>
<comment type="subcellular location">
    <subcellularLocation>
        <location evidence="2">Chromosome</location>
    </subcellularLocation>
    <subcellularLocation>
        <location evidence="1">Nucleus</location>
    </subcellularLocation>
</comment>
<feature type="domain" description="AWS" evidence="10">
    <location>
        <begin position="63"/>
        <end position="113"/>
    </location>
</feature>
<gene>
    <name evidence="11" type="ORF">PHYBLDRAFT_136385</name>
</gene>
<evidence type="ECO:0000313" key="11">
    <source>
        <dbReference type="EMBL" id="OAD68328.1"/>
    </source>
</evidence>
<dbReference type="InParanoid" id="A0A162N439"/>
<evidence type="ECO:0000256" key="3">
    <source>
        <dbReference type="ARBA" id="ARBA00022454"/>
    </source>
</evidence>
<evidence type="ECO:0000259" key="10">
    <source>
        <dbReference type="PROSITE" id="PS51215"/>
    </source>
</evidence>
<evidence type="ECO:0000256" key="2">
    <source>
        <dbReference type="ARBA" id="ARBA00004286"/>
    </source>
</evidence>
<evidence type="ECO:0000259" key="8">
    <source>
        <dbReference type="PROSITE" id="PS50280"/>
    </source>
</evidence>
<feature type="domain" description="SET" evidence="8">
    <location>
        <begin position="116"/>
        <end position="232"/>
    </location>
</feature>
<dbReference type="Proteomes" id="UP000077315">
    <property type="component" value="Unassembled WGS sequence"/>
</dbReference>
<keyword evidence="3" id="KW-0158">Chromosome</keyword>
<dbReference type="GO" id="GO:0042054">
    <property type="term" value="F:histone methyltransferase activity"/>
    <property type="evidence" value="ECO:0007669"/>
    <property type="project" value="InterPro"/>
</dbReference>
<dbReference type="SMART" id="SM00317">
    <property type="entry name" value="SET"/>
    <property type="match status" value="1"/>
</dbReference>
<keyword evidence="6" id="KW-0949">S-adenosyl-L-methionine</keyword>
<dbReference type="RefSeq" id="XP_018286368.1">
    <property type="nucleotide sequence ID" value="XM_018429781.1"/>
</dbReference>
<dbReference type="InterPro" id="IPR050777">
    <property type="entry name" value="SET2_Histone-Lys_MeTrsfase"/>
</dbReference>
<reference evidence="12" key="1">
    <citation type="submission" date="2015-06" db="EMBL/GenBank/DDBJ databases">
        <title>Expansion of signal transduction pathways in fungi by whole-genome duplication.</title>
        <authorList>
            <consortium name="DOE Joint Genome Institute"/>
            <person name="Corrochano L.M."/>
            <person name="Kuo A."/>
            <person name="Marcet-Houben M."/>
            <person name="Polaino S."/>
            <person name="Salamov A."/>
            <person name="Villalobos J.M."/>
            <person name="Alvarez M.I."/>
            <person name="Avalos J."/>
            <person name="Benito E.P."/>
            <person name="Benoit I."/>
            <person name="Burger G."/>
            <person name="Camino L.P."/>
            <person name="Canovas D."/>
            <person name="Cerda-Olmedo E."/>
            <person name="Cheng J.-F."/>
            <person name="Dominguez A."/>
            <person name="Elias M."/>
            <person name="Eslava A.P."/>
            <person name="Glaser F."/>
            <person name="Grimwood J."/>
            <person name="Gutierrez G."/>
            <person name="Heitman J."/>
            <person name="Henrissat B."/>
            <person name="Iturriaga E.A."/>
            <person name="Lang B.F."/>
            <person name="Lavin J.L."/>
            <person name="Lee S."/>
            <person name="Li W."/>
            <person name="Lindquist E."/>
            <person name="Lopez-Garcia S."/>
            <person name="Luque E.M."/>
            <person name="Marcos A.T."/>
            <person name="Martin J."/>
            <person name="McCluskey K."/>
            <person name="Medina H.R."/>
            <person name="Miralles-Duran A."/>
            <person name="Miyazaki A."/>
            <person name="Munoz-Torres E."/>
            <person name="Oguiza J.A."/>
            <person name="Ohm R."/>
            <person name="Olmedo M."/>
            <person name="Orejas M."/>
            <person name="Ortiz-Castellanos L."/>
            <person name="Pisabarro A.G."/>
            <person name="Rodriguez-Romero J."/>
            <person name="Ruiz-Herrera J."/>
            <person name="Ruiz-Vazquez R."/>
            <person name="Sanz C."/>
            <person name="Schackwitz W."/>
            <person name="Schmutz J."/>
            <person name="Shahriari M."/>
            <person name="Shelest E."/>
            <person name="Silva-Franco F."/>
            <person name="Soanes D."/>
            <person name="Syed K."/>
            <person name="Tagua V.G."/>
            <person name="Talbot N.J."/>
            <person name="Thon M."/>
            <person name="De vries R.P."/>
            <person name="Wiebenga A."/>
            <person name="Yadav J.S."/>
            <person name="Braun E.L."/>
            <person name="Baker S."/>
            <person name="Garre V."/>
            <person name="Horwitz B."/>
            <person name="Torres-Martinez S."/>
            <person name="Idnurm A."/>
            <person name="Herrera-Estrella A."/>
            <person name="Gabaldon T."/>
            <person name="Grigoriev I.V."/>
        </authorList>
    </citation>
    <scope>NUCLEOTIDE SEQUENCE [LARGE SCALE GENOMIC DNA]</scope>
    <source>
        <strain evidence="12">NRRL 1555(-)</strain>
    </source>
</reference>
<dbReference type="PROSITE" id="PS51215">
    <property type="entry name" value="AWS"/>
    <property type="match status" value="1"/>
</dbReference>
<evidence type="ECO:0000256" key="1">
    <source>
        <dbReference type="ARBA" id="ARBA00004123"/>
    </source>
</evidence>
<organism evidence="11 12">
    <name type="scientific">Phycomyces blakesleeanus (strain ATCC 8743b / DSM 1359 / FGSC 10004 / NBRC 33097 / NRRL 1555)</name>
    <dbReference type="NCBI Taxonomy" id="763407"/>
    <lineage>
        <taxon>Eukaryota</taxon>
        <taxon>Fungi</taxon>
        <taxon>Fungi incertae sedis</taxon>
        <taxon>Mucoromycota</taxon>
        <taxon>Mucoromycotina</taxon>
        <taxon>Mucoromycetes</taxon>
        <taxon>Mucorales</taxon>
        <taxon>Phycomycetaceae</taxon>
        <taxon>Phycomyces</taxon>
    </lineage>
</organism>
<dbReference type="SMART" id="SM00570">
    <property type="entry name" value="AWS"/>
    <property type="match status" value="1"/>
</dbReference>
<dbReference type="InterPro" id="IPR006560">
    <property type="entry name" value="AWS_dom"/>
</dbReference>